<proteinExistence type="inferred from homology"/>
<dbReference type="EMBL" id="JAODAN010000001">
    <property type="protein sequence ID" value="KAK1926856.1"/>
    <property type="molecule type" value="Genomic_DNA"/>
</dbReference>
<sequence length="509" mass="55511">MPDGTDSRDTTASDPIPHPIKSFYYPQSTFRSILSLPGQLFFAIAGFLGLAHYARQIVQICPRSPAIVKKRTGAAVDLNRWVKENVPSLRGSFVPTWWLPNGHFQTMYSVVGNFSKIDKIEYKRTYLRVPDGGTLGLDFTPPSYETMPADTPTIVVCHGLTGGSHESYVRNILSWVVKPKEEGGMGGRAVVVNFRGCAGVPVTSPQLYSAGTTIDLSTSLHYIRSILPESPLHGIGFSLGASVLSRHLGETGAQSLLSSGVVLGTPWDLPKMSIKLETHWFISRVYSRAMAGNLLRLVFHHYDKDPEVFDNPGAPTAPHMATLKEMRRKGGRRLKEVDQHMVSRFGGPYGIGLWPFDGADAYYSWASPKNVINGVKRPLLAINAFDDPIIDGVSLPVEEVTNSSHVYGAISGGGGHLGWFEGPRARDRWVRKPVSEWFLAAARDLPQAGPAIETEQGPEEGWGWVKHPAHDIPGVGSAVGGGRGRVGWKVLDQGEIVKGEEDEGVMQGL</sequence>
<evidence type="ECO:0000259" key="3">
    <source>
        <dbReference type="Pfam" id="PF00561"/>
    </source>
</evidence>
<dbReference type="InterPro" id="IPR050960">
    <property type="entry name" value="AB_hydrolase_4_sf"/>
</dbReference>
<comment type="similarity">
    <text evidence="1">Belongs to the AB hydrolase superfamily. AB hydrolase 4 family.</text>
</comment>
<dbReference type="SUPFAM" id="SSF53474">
    <property type="entry name" value="alpha/beta-Hydrolases"/>
    <property type="match status" value="1"/>
</dbReference>
<dbReference type="GO" id="GO:0051792">
    <property type="term" value="P:medium-chain fatty acid biosynthetic process"/>
    <property type="evidence" value="ECO:0007669"/>
    <property type="project" value="TreeGrafter"/>
</dbReference>
<dbReference type="Proteomes" id="UP001182556">
    <property type="component" value="Unassembled WGS sequence"/>
</dbReference>
<feature type="domain" description="AB hydrolase-1" evidence="3">
    <location>
        <begin position="152"/>
        <end position="288"/>
    </location>
</feature>
<name>A0AAD9L857_PAPLA</name>
<keyword evidence="2" id="KW-0812">Transmembrane</keyword>
<dbReference type="GO" id="GO:0008126">
    <property type="term" value="F:acetylesterase activity"/>
    <property type="evidence" value="ECO:0007669"/>
    <property type="project" value="TreeGrafter"/>
</dbReference>
<dbReference type="InterPro" id="IPR029058">
    <property type="entry name" value="AB_hydrolase_fold"/>
</dbReference>
<dbReference type="InterPro" id="IPR000073">
    <property type="entry name" value="AB_hydrolase_1"/>
</dbReference>
<evidence type="ECO:0000313" key="5">
    <source>
        <dbReference type="Proteomes" id="UP001182556"/>
    </source>
</evidence>
<evidence type="ECO:0000256" key="1">
    <source>
        <dbReference type="ARBA" id="ARBA00010884"/>
    </source>
</evidence>
<dbReference type="Gene3D" id="3.40.50.1820">
    <property type="entry name" value="alpha/beta hydrolase"/>
    <property type="match status" value="1"/>
</dbReference>
<dbReference type="Pfam" id="PF00561">
    <property type="entry name" value="Abhydrolase_1"/>
    <property type="match status" value="1"/>
</dbReference>
<gene>
    <name evidence="4" type="ORF">DB88DRAFT_475850</name>
</gene>
<evidence type="ECO:0000313" key="4">
    <source>
        <dbReference type="EMBL" id="KAK1926856.1"/>
    </source>
</evidence>
<keyword evidence="5" id="KW-1185">Reference proteome</keyword>
<feature type="transmembrane region" description="Helical" evidence="2">
    <location>
        <begin position="33"/>
        <end position="54"/>
    </location>
</feature>
<dbReference type="PANTHER" id="PTHR10794">
    <property type="entry name" value="ABHYDROLASE DOMAIN-CONTAINING PROTEIN"/>
    <property type="match status" value="1"/>
</dbReference>
<reference evidence="4" key="1">
    <citation type="submission" date="2023-02" db="EMBL/GenBank/DDBJ databases">
        <title>Identification and recombinant expression of a fungal hydrolase from Papiliotrema laurentii that hydrolyzes apple cutin and clears colloidal polyester polyurethane.</title>
        <authorList>
            <consortium name="DOE Joint Genome Institute"/>
            <person name="Roman V.A."/>
            <person name="Bojanowski C."/>
            <person name="Crable B.R."/>
            <person name="Wagner D.N."/>
            <person name="Hung C.S."/>
            <person name="Nadeau L.J."/>
            <person name="Schratz L."/>
            <person name="Haridas S."/>
            <person name="Pangilinan J."/>
            <person name="Lipzen A."/>
            <person name="Na H."/>
            <person name="Yan M."/>
            <person name="Ng V."/>
            <person name="Grigoriev I.V."/>
            <person name="Spatafora J.W."/>
            <person name="Barlow D."/>
            <person name="Biffinger J."/>
            <person name="Kelley-Loughnane N."/>
            <person name="Varaljay V.A."/>
            <person name="Crookes-Goodson W.J."/>
        </authorList>
    </citation>
    <scope>NUCLEOTIDE SEQUENCE</scope>
    <source>
        <strain evidence="4">5307AH</strain>
    </source>
</reference>
<keyword evidence="2" id="KW-0472">Membrane</keyword>
<comment type="caution">
    <text evidence="4">The sequence shown here is derived from an EMBL/GenBank/DDBJ whole genome shotgun (WGS) entry which is preliminary data.</text>
</comment>
<dbReference type="GO" id="GO:0047372">
    <property type="term" value="F:monoacylglycerol lipase activity"/>
    <property type="evidence" value="ECO:0007669"/>
    <property type="project" value="TreeGrafter"/>
</dbReference>
<dbReference type="AlphaFoldDB" id="A0AAD9L857"/>
<accession>A0AAD9L857</accession>
<dbReference type="PANTHER" id="PTHR10794:SF63">
    <property type="entry name" value="ALPHA_BETA HYDROLASE 1, ISOFORM A"/>
    <property type="match status" value="1"/>
</dbReference>
<dbReference type="GO" id="GO:0051793">
    <property type="term" value="P:medium-chain fatty acid catabolic process"/>
    <property type="evidence" value="ECO:0007669"/>
    <property type="project" value="TreeGrafter"/>
</dbReference>
<organism evidence="4 5">
    <name type="scientific">Papiliotrema laurentii</name>
    <name type="common">Cryptococcus laurentii</name>
    <dbReference type="NCBI Taxonomy" id="5418"/>
    <lineage>
        <taxon>Eukaryota</taxon>
        <taxon>Fungi</taxon>
        <taxon>Dikarya</taxon>
        <taxon>Basidiomycota</taxon>
        <taxon>Agaricomycotina</taxon>
        <taxon>Tremellomycetes</taxon>
        <taxon>Tremellales</taxon>
        <taxon>Rhynchogastremaceae</taxon>
        <taxon>Papiliotrema</taxon>
    </lineage>
</organism>
<protein>
    <submittedName>
        <fullName evidence="4">Lipid metabolism-related protein</fullName>
    </submittedName>
</protein>
<keyword evidence="2" id="KW-1133">Transmembrane helix</keyword>
<evidence type="ECO:0000256" key="2">
    <source>
        <dbReference type="SAM" id="Phobius"/>
    </source>
</evidence>